<comment type="caution">
    <text evidence="8">The sequence shown here is derived from an EMBL/GenBank/DDBJ whole genome shotgun (WGS) entry which is preliminary data.</text>
</comment>
<dbReference type="EMBL" id="CAJHNH020000102">
    <property type="protein sequence ID" value="CAG5115313.1"/>
    <property type="molecule type" value="Genomic_DNA"/>
</dbReference>
<gene>
    <name evidence="8" type="ORF">CUNI_LOCUS871</name>
</gene>
<dbReference type="AlphaFoldDB" id="A0A8S3YDL3"/>
<keyword evidence="2" id="KW-0964">Secreted</keyword>
<accession>A0A8S3YDL3</accession>
<keyword evidence="9" id="KW-1185">Reference proteome</keyword>
<name>A0A8S3YDL3_9EUPU</name>
<keyword evidence="4" id="KW-0677">Repeat</keyword>
<feature type="compositionally biased region" description="Polar residues" evidence="7">
    <location>
        <begin position="1"/>
        <end position="15"/>
    </location>
</feature>
<keyword evidence="5" id="KW-0027">Amidation</keyword>
<evidence type="ECO:0000256" key="2">
    <source>
        <dbReference type="ARBA" id="ARBA00022525"/>
    </source>
</evidence>
<reference evidence="8" key="1">
    <citation type="submission" date="2021-04" db="EMBL/GenBank/DDBJ databases">
        <authorList>
            <consortium name="Molecular Ecology Group"/>
        </authorList>
    </citation>
    <scope>NUCLEOTIDE SEQUENCE</scope>
</reference>
<protein>
    <submittedName>
        <fullName evidence="8">Uncharacterized protein</fullName>
    </submittedName>
</protein>
<evidence type="ECO:0000256" key="3">
    <source>
        <dbReference type="ARBA" id="ARBA00022729"/>
    </source>
</evidence>
<dbReference type="GO" id="GO:0007218">
    <property type="term" value="P:neuropeptide signaling pathway"/>
    <property type="evidence" value="ECO:0007669"/>
    <property type="project" value="UniProtKB-KW"/>
</dbReference>
<evidence type="ECO:0000256" key="1">
    <source>
        <dbReference type="ARBA" id="ARBA00004613"/>
    </source>
</evidence>
<dbReference type="Proteomes" id="UP000678393">
    <property type="component" value="Unassembled WGS sequence"/>
</dbReference>
<dbReference type="OrthoDB" id="6085322at2759"/>
<dbReference type="PANTHER" id="PTHR20986">
    <property type="entry name" value="FMRFAMIDE-RELATED PEPTIDES"/>
    <property type="match status" value="1"/>
</dbReference>
<dbReference type="InterPro" id="IPR051041">
    <property type="entry name" value="FMRFamide-related_np"/>
</dbReference>
<comment type="subcellular location">
    <subcellularLocation>
        <location evidence="1">Secreted</location>
    </subcellularLocation>
</comment>
<evidence type="ECO:0000256" key="5">
    <source>
        <dbReference type="ARBA" id="ARBA00022815"/>
    </source>
</evidence>
<feature type="region of interest" description="Disordered" evidence="7">
    <location>
        <begin position="304"/>
        <end position="323"/>
    </location>
</feature>
<keyword evidence="6" id="KW-0527">Neuropeptide</keyword>
<dbReference type="PANTHER" id="PTHR20986:SF22">
    <property type="entry name" value="FMRFAMIDE-RELATED PEPTIDES"/>
    <property type="match status" value="1"/>
</dbReference>
<evidence type="ECO:0000256" key="7">
    <source>
        <dbReference type="SAM" id="MobiDB-lite"/>
    </source>
</evidence>
<feature type="region of interest" description="Disordered" evidence="7">
    <location>
        <begin position="86"/>
        <end position="116"/>
    </location>
</feature>
<evidence type="ECO:0000256" key="6">
    <source>
        <dbReference type="ARBA" id="ARBA00023320"/>
    </source>
</evidence>
<keyword evidence="3" id="KW-0732">Signal</keyword>
<evidence type="ECO:0000313" key="8">
    <source>
        <dbReference type="EMBL" id="CAG5115313.1"/>
    </source>
</evidence>
<feature type="non-terminal residue" evidence="8">
    <location>
        <position position="1"/>
    </location>
</feature>
<proteinExistence type="predicted"/>
<dbReference type="GO" id="GO:0005576">
    <property type="term" value="C:extracellular region"/>
    <property type="evidence" value="ECO:0007669"/>
    <property type="project" value="UniProtKB-SubCell"/>
</dbReference>
<organism evidence="8 9">
    <name type="scientific">Candidula unifasciata</name>
    <dbReference type="NCBI Taxonomy" id="100452"/>
    <lineage>
        <taxon>Eukaryota</taxon>
        <taxon>Metazoa</taxon>
        <taxon>Spiralia</taxon>
        <taxon>Lophotrochozoa</taxon>
        <taxon>Mollusca</taxon>
        <taxon>Gastropoda</taxon>
        <taxon>Heterobranchia</taxon>
        <taxon>Euthyneura</taxon>
        <taxon>Panpulmonata</taxon>
        <taxon>Eupulmonata</taxon>
        <taxon>Stylommatophora</taxon>
        <taxon>Helicina</taxon>
        <taxon>Helicoidea</taxon>
        <taxon>Geomitridae</taxon>
        <taxon>Candidula</taxon>
    </lineage>
</organism>
<evidence type="ECO:0000313" key="9">
    <source>
        <dbReference type="Proteomes" id="UP000678393"/>
    </source>
</evidence>
<evidence type="ECO:0000256" key="4">
    <source>
        <dbReference type="ARBA" id="ARBA00022737"/>
    </source>
</evidence>
<feature type="region of interest" description="Disordered" evidence="7">
    <location>
        <begin position="1"/>
        <end position="21"/>
    </location>
</feature>
<sequence>DNAASTDSKASTETALSRAKRGSYNMLRLGRGLNMLRLGKRNDESAAQEEEDLEDFLAWRPAYNEPYSFESYDNSYPEEDIEIPAHGRFRRSTPSGKIEVPSDVSQQLESSPKDSVPAELKISADGDQFEAFPDDNVYLYDDLADGIIQPAEGGDELDKRSLGMLRLGKRQLSMLRLGKRSLGMLRLGKREPEDDEEKRSLGMLRLGKRQLSMLRLGKRSLGMLRLGKREDENFDDADSEDDKRSMNMLRLGKRPMSMLRLGKRPMSMLRLGKRPMSMLRLGKRPMSMLRLGKRPMSMLRLGKREDDEKRSLGMLRLGKRSTR</sequence>